<evidence type="ECO:0000313" key="2">
    <source>
        <dbReference type="EMBL" id="MET3528657.1"/>
    </source>
</evidence>
<evidence type="ECO:0000256" key="1">
    <source>
        <dbReference type="SAM" id="Phobius"/>
    </source>
</evidence>
<keyword evidence="3" id="KW-1185">Reference proteome</keyword>
<dbReference type="PANTHER" id="PTHR36832">
    <property type="entry name" value="SLR1174 PROTEIN-RELATED"/>
    <property type="match status" value="1"/>
</dbReference>
<dbReference type="InterPro" id="IPR010390">
    <property type="entry name" value="ABC-2_transporter-like"/>
</dbReference>
<feature type="transmembrane region" description="Helical" evidence="1">
    <location>
        <begin position="155"/>
        <end position="175"/>
    </location>
</feature>
<dbReference type="Proteomes" id="UP001549110">
    <property type="component" value="Unassembled WGS sequence"/>
</dbReference>
<keyword evidence="1" id="KW-1133">Transmembrane helix</keyword>
<dbReference type="RefSeq" id="WP_354298518.1">
    <property type="nucleotide sequence ID" value="NZ_JBEPLU010000004.1"/>
</dbReference>
<protein>
    <submittedName>
        <fullName evidence="2">ABC-2 type transport system permease protein</fullName>
    </submittedName>
</protein>
<dbReference type="Pfam" id="PF06182">
    <property type="entry name" value="ABC2_membrane_6"/>
    <property type="match status" value="1"/>
</dbReference>
<feature type="transmembrane region" description="Helical" evidence="1">
    <location>
        <begin position="242"/>
        <end position="264"/>
    </location>
</feature>
<comment type="caution">
    <text evidence="2">The sequence shown here is derived from an EMBL/GenBank/DDBJ whole genome shotgun (WGS) entry which is preliminary data.</text>
</comment>
<feature type="transmembrane region" description="Helical" evidence="1">
    <location>
        <begin position="60"/>
        <end position="80"/>
    </location>
</feature>
<accession>A0ABV2ENZ3</accession>
<sequence length="276" mass="29752">MPAVRPYAAAFAARFMLMLQYRAAALAGFATQCWWGAIKVMVFAAFYAAAPEAAGGSLTLAQTITYIWLAQALLALVPWGGDPEIGQAVRTGAIGYDRLRPLDTYAWWYARSAAWMTARALPRAALMLAFAGVLLPLIGLETWSWRPPANMTQAALFAVSAVLLVALSSAWVMLLNLAAVRLLDERGVNAMTSSVIIVFSGNLLPLPLFPEWIQGFLFVQPFAGMLDIPVRIYSGALTDGQALTGLALQAGWTAIFIALGRAWMHGVMGRLQMQGG</sequence>
<organism evidence="2 3">
    <name type="scientific">Phenylobacterium koreense</name>
    <dbReference type="NCBI Taxonomy" id="266125"/>
    <lineage>
        <taxon>Bacteria</taxon>
        <taxon>Pseudomonadati</taxon>
        <taxon>Pseudomonadota</taxon>
        <taxon>Alphaproteobacteria</taxon>
        <taxon>Caulobacterales</taxon>
        <taxon>Caulobacteraceae</taxon>
        <taxon>Phenylobacterium</taxon>
    </lineage>
</organism>
<keyword evidence="1" id="KW-0472">Membrane</keyword>
<feature type="transmembrane region" description="Helical" evidence="1">
    <location>
        <begin position="23"/>
        <end position="48"/>
    </location>
</feature>
<dbReference type="EMBL" id="JBEPLU010000004">
    <property type="protein sequence ID" value="MET3528657.1"/>
    <property type="molecule type" value="Genomic_DNA"/>
</dbReference>
<reference evidence="2 3" key="1">
    <citation type="submission" date="2024-06" db="EMBL/GenBank/DDBJ databases">
        <title>Genomic Encyclopedia of Type Strains, Phase IV (KMG-IV): sequencing the most valuable type-strain genomes for metagenomic binning, comparative biology and taxonomic classification.</title>
        <authorList>
            <person name="Goeker M."/>
        </authorList>
    </citation>
    <scope>NUCLEOTIDE SEQUENCE [LARGE SCALE GENOMIC DNA]</scope>
    <source>
        <strain evidence="2 3">DSM 17809</strain>
    </source>
</reference>
<dbReference type="PANTHER" id="PTHR36832:SF2">
    <property type="entry name" value="INTEGRAL MEMBRANE PROTEIN"/>
    <property type="match status" value="1"/>
</dbReference>
<feature type="transmembrane region" description="Helical" evidence="1">
    <location>
        <begin position="187"/>
        <end position="206"/>
    </location>
</feature>
<feature type="transmembrane region" description="Helical" evidence="1">
    <location>
        <begin position="124"/>
        <end position="143"/>
    </location>
</feature>
<evidence type="ECO:0000313" key="3">
    <source>
        <dbReference type="Proteomes" id="UP001549110"/>
    </source>
</evidence>
<keyword evidence="1" id="KW-0812">Transmembrane</keyword>
<gene>
    <name evidence="2" type="ORF">ABID41_003799</name>
</gene>
<name>A0ABV2ENZ3_9CAUL</name>
<proteinExistence type="predicted"/>